<gene>
    <name evidence="1" type="ORF">DW656_12065</name>
</gene>
<proteinExistence type="predicted"/>
<organism evidence="1 2">
    <name type="scientific">Coprococcus comes</name>
    <dbReference type="NCBI Taxonomy" id="410072"/>
    <lineage>
        <taxon>Bacteria</taxon>
        <taxon>Bacillati</taxon>
        <taxon>Bacillota</taxon>
        <taxon>Clostridia</taxon>
        <taxon>Lachnospirales</taxon>
        <taxon>Lachnospiraceae</taxon>
        <taxon>Coprococcus</taxon>
    </lineage>
</organism>
<name>A0A3R6D309_9FIRM</name>
<protein>
    <submittedName>
        <fullName evidence="1">Uncharacterized protein</fullName>
    </submittedName>
</protein>
<dbReference type="Proteomes" id="UP000284579">
    <property type="component" value="Unassembled WGS sequence"/>
</dbReference>
<evidence type="ECO:0000313" key="2">
    <source>
        <dbReference type="Proteomes" id="UP000284579"/>
    </source>
</evidence>
<dbReference type="RefSeq" id="WP_118199310.1">
    <property type="nucleotide sequence ID" value="NZ_QRHO01000018.1"/>
</dbReference>
<comment type="caution">
    <text evidence="1">The sequence shown here is derived from an EMBL/GenBank/DDBJ whole genome shotgun (WGS) entry which is preliminary data.</text>
</comment>
<accession>A0A3R6D309</accession>
<reference evidence="1 2" key="1">
    <citation type="submission" date="2018-08" db="EMBL/GenBank/DDBJ databases">
        <title>A genome reference for cultivated species of the human gut microbiota.</title>
        <authorList>
            <person name="Zou Y."/>
            <person name="Xue W."/>
            <person name="Luo G."/>
        </authorList>
    </citation>
    <scope>NUCLEOTIDE SEQUENCE [LARGE SCALE GENOMIC DNA]</scope>
    <source>
        <strain evidence="1 2">AM23-3</strain>
    </source>
</reference>
<dbReference type="AlphaFoldDB" id="A0A3R6D309"/>
<dbReference type="EMBL" id="QRHO01000018">
    <property type="protein sequence ID" value="RHF82015.1"/>
    <property type="molecule type" value="Genomic_DNA"/>
</dbReference>
<sequence>MAKWNEYGLKTGTSARDEVLILDSDTNTNKRITVEDIQEFSNGKMLEKENSTLSTEAKTLIGAINEVDAKNNAQDESLEAIEKKFSSYVKKTDVDSTLSVAGSPADAKVVGERFKSNEKVIAELADKKITKFYASSQGNTHLPDSDKGKIQDMFLYGKSEQVQYKGKNLLNPQAQTQTKSGVTLTANGDGTYTVKGTATEDTLFPVNSIGVEANKTYRLVGCPSGGSNAKYNMIMQDTVNWSTAFDYGSGVNKSYSESYTIMVSIQIKSGVTVNNLIFKPMLTTDTTATYDDFEPYVGGIPSPNPEYPQEIKTVVNPVVKVRGKNLFDFEKFKGTEVVRGSVDYDENGLTLTSTGEDCYTLFLHTDKVLKIPVKYGKTYTLSWKASNDLSGNIVVFFDGKTADYVTVNNANVKKSVFKIPVNKTFITIRFGVLRSGNTIRYYDIQLEENIDSTSYEPYTEQSVTLPYTLYAIPVSTGGNVTIDGQQYVADYVDVERGKLVRMCKEVEYNGDENWELQSINENNIANFRIYEKMFLGFKGLSDKLLLQTDTIQYISREGIYINDTFVVYIRISKNRNISTATEFKSFLSKNPIRALFALSTPKEIDLTPEQIQAYKSLSTNYPVTNIEVSSEQLDGYTIFNYPISMAEGWNYVKQQLNDNRDYIYDMDLQSAEAYVNSEYAVALTELEVM</sequence>
<evidence type="ECO:0000313" key="1">
    <source>
        <dbReference type="EMBL" id="RHF82015.1"/>
    </source>
</evidence>